<reference evidence="1" key="2">
    <citation type="submission" date="2016-06" db="EMBL/GenBank/DDBJ databases">
        <title>The genome of a short-lived fish provides insights into sex chromosome evolution and the genetic control of aging.</title>
        <authorList>
            <person name="Reichwald K."/>
            <person name="Felder M."/>
            <person name="Petzold A."/>
            <person name="Koch P."/>
            <person name="Groth M."/>
            <person name="Platzer M."/>
        </authorList>
    </citation>
    <scope>NUCLEOTIDE SEQUENCE</scope>
    <source>
        <tissue evidence="1">Brain</tissue>
    </source>
</reference>
<evidence type="ECO:0000313" key="1">
    <source>
        <dbReference type="EMBL" id="SBS04759.1"/>
    </source>
</evidence>
<dbReference type="AlphaFoldDB" id="A0A1A8RHL4"/>
<feature type="non-terminal residue" evidence="1">
    <location>
        <position position="55"/>
    </location>
</feature>
<name>A0A1A8RHL4_9TELE</name>
<gene>
    <name evidence="1" type="primary">Nfu_g_1_007441</name>
</gene>
<sequence length="55" mass="5548">HAQTQDTVHRLPEPLGPAVIQNGQSALVGCRAAASGLLSLEPNGPGQCTSDGGNR</sequence>
<feature type="non-terminal residue" evidence="1">
    <location>
        <position position="1"/>
    </location>
</feature>
<organism evidence="1">
    <name type="scientific">Nothobranchius rachovii</name>
    <name type="common">bluefin notho</name>
    <dbReference type="NCBI Taxonomy" id="451742"/>
    <lineage>
        <taxon>Eukaryota</taxon>
        <taxon>Metazoa</taxon>
        <taxon>Chordata</taxon>
        <taxon>Craniata</taxon>
        <taxon>Vertebrata</taxon>
        <taxon>Euteleostomi</taxon>
        <taxon>Actinopterygii</taxon>
        <taxon>Neopterygii</taxon>
        <taxon>Teleostei</taxon>
        <taxon>Neoteleostei</taxon>
        <taxon>Acanthomorphata</taxon>
        <taxon>Ovalentaria</taxon>
        <taxon>Atherinomorphae</taxon>
        <taxon>Cyprinodontiformes</taxon>
        <taxon>Nothobranchiidae</taxon>
        <taxon>Nothobranchius</taxon>
    </lineage>
</organism>
<protein>
    <submittedName>
        <fullName evidence="1">Uncharacterized protein</fullName>
    </submittedName>
</protein>
<reference evidence="1" key="1">
    <citation type="submission" date="2016-05" db="EMBL/GenBank/DDBJ databases">
        <authorList>
            <person name="Lavstsen T."/>
            <person name="Jespersen J.S."/>
        </authorList>
    </citation>
    <scope>NUCLEOTIDE SEQUENCE</scope>
    <source>
        <tissue evidence="1">Brain</tissue>
    </source>
</reference>
<proteinExistence type="predicted"/>
<accession>A0A1A8RHL4</accession>
<dbReference type="EMBL" id="HAEH01016574">
    <property type="protein sequence ID" value="SBS04759.1"/>
    <property type="molecule type" value="Transcribed_RNA"/>
</dbReference>